<evidence type="ECO:0000313" key="1">
    <source>
        <dbReference type="EMBL" id="CAB5359130.1"/>
    </source>
</evidence>
<protein>
    <submittedName>
        <fullName evidence="1">Uncharacterized protein</fullName>
    </submittedName>
</protein>
<evidence type="ECO:0000313" key="2">
    <source>
        <dbReference type="Proteomes" id="UP000684084"/>
    </source>
</evidence>
<dbReference type="AlphaFoldDB" id="A0A916E4L0"/>
<proteinExistence type="predicted"/>
<comment type="caution">
    <text evidence="1">The sequence shown here is derived from an EMBL/GenBank/DDBJ whole genome shotgun (WGS) entry which is preliminary data.</text>
</comment>
<accession>A0A916E4L0</accession>
<gene>
    <name evidence="1" type="ORF">CHRIB12_LOCUS7610</name>
</gene>
<sequence length="113" mass="13816">MDYFFVYSIYFIINELSDVEKYLTPLQIGEVAKKRFRIEIQRKEFIKNEYEVKQLQIYRQNKPIYWPPSLSTSLAEAELEYLPCLVGIRELIVYYFKLGWYDLDEKWNNQPLQ</sequence>
<name>A0A916E4L0_9GLOM</name>
<reference evidence="1" key="1">
    <citation type="submission" date="2020-05" db="EMBL/GenBank/DDBJ databases">
        <authorList>
            <person name="Rincon C."/>
            <person name="Sanders R I."/>
            <person name="Robbins C."/>
            <person name="Chaturvedi A."/>
        </authorList>
    </citation>
    <scope>NUCLEOTIDE SEQUENCE</scope>
    <source>
        <strain evidence="1">CHB12</strain>
    </source>
</reference>
<dbReference type="EMBL" id="CAGKOT010000013">
    <property type="protein sequence ID" value="CAB5359130.1"/>
    <property type="molecule type" value="Genomic_DNA"/>
</dbReference>
<organism evidence="1 2">
    <name type="scientific">Rhizophagus irregularis</name>
    <dbReference type="NCBI Taxonomy" id="588596"/>
    <lineage>
        <taxon>Eukaryota</taxon>
        <taxon>Fungi</taxon>
        <taxon>Fungi incertae sedis</taxon>
        <taxon>Mucoromycota</taxon>
        <taxon>Glomeromycotina</taxon>
        <taxon>Glomeromycetes</taxon>
        <taxon>Glomerales</taxon>
        <taxon>Glomeraceae</taxon>
        <taxon>Rhizophagus</taxon>
    </lineage>
</organism>
<dbReference type="OrthoDB" id="10345016at2759"/>
<dbReference type="Proteomes" id="UP000684084">
    <property type="component" value="Unassembled WGS sequence"/>
</dbReference>